<accession>K3XBC7</accession>
<dbReference type="AlphaFoldDB" id="K3XBC7"/>
<dbReference type="EMBL" id="GL376574">
    <property type="status" value="NOT_ANNOTATED_CDS"/>
    <property type="molecule type" value="Genomic_DNA"/>
</dbReference>
<proteinExistence type="predicted"/>
<reference evidence="2" key="2">
    <citation type="submission" date="2010-04" db="EMBL/GenBank/DDBJ databases">
        <authorList>
            <person name="Buell R."/>
            <person name="Hamilton J."/>
            <person name="Hostetler J."/>
        </authorList>
    </citation>
    <scope>NUCLEOTIDE SEQUENCE [LARGE SCALE GENOMIC DNA]</scope>
    <source>
        <strain evidence="2">DAOM:BR144</strain>
    </source>
</reference>
<dbReference type="EnsemblProtists" id="PYU1_T014526">
    <property type="protein sequence ID" value="PYU1_T014526"/>
    <property type="gene ID" value="PYU1_G014495"/>
</dbReference>
<organism evidence="1 2">
    <name type="scientific">Globisporangium ultimum (strain ATCC 200006 / CBS 805.95 / DAOM BR144)</name>
    <name type="common">Pythium ultimum</name>
    <dbReference type="NCBI Taxonomy" id="431595"/>
    <lineage>
        <taxon>Eukaryota</taxon>
        <taxon>Sar</taxon>
        <taxon>Stramenopiles</taxon>
        <taxon>Oomycota</taxon>
        <taxon>Peronosporomycetes</taxon>
        <taxon>Pythiales</taxon>
        <taxon>Pythiaceae</taxon>
        <taxon>Globisporangium</taxon>
    </lineage>
</organism>
<dbReference type="VEuPathDB" id="FungiDB:PYU1_G014495"/>
<evidence type="ECO:0000313" key="2">
    <source>
        <dbReference type="Proteomes" id="UP000019132"/>
    </source>
</evidence>
<evidence type="ECO:0000313" key="1">
    <source>
        <dbReference type="EnsemblProtists" id="PYU1_T014526"/>
    </source>
</evidence>
<reference evidence="1" key="3">
    <citation type="submission" date="2015-02" db="UniProtKB">
        <authorList>
            <consortium name="EnsemblProtists"/>
        </authorList>
    </citation>
    <scope>IDENTIFICATION</scope>
    <source>
        <strain evidence="1">DAOM BR144</strain>
    </source>
</reference>
<dbReference type="Proteomes" id="UP000019132">
    <property type="component" value="Unassembled WGS sequence"/>
</dbReference>
<dbReference type="InParanoid" id="K3XBC7"/>
<name>K3XBC7_GLOUD</name>
<protein>
    <submittedName>
        <fullName evidence="1">Uncharacterized protein</fullName>
    </submittedName>
</protein>
<sequence length="114" mass="11855">MCQVCATTSDCSRAYLDGPGQFCGNWLDRLNQRQRCCCPRDAICKVSNYTCNCKRQPQNTYRPSSSLVTSLTTVAFGGLTIGHALADAGGSGYGGGGYNGGGFDAGGGDFGGDF</sequence>
<reference evidence="2" key="1">
    <citation type="journal article" date="2010" name="Genome Biol.">
        <title>Genome sequence of the necrotrophic plant pathogen Pythium ultimum reveals original pathogenicity mechanisms and effector repertoire.</title>
        <authorList>
            <person name="Levesque C.A."/>
            <person name="Brouwer H."/>
            <person name="Cano L."/>
            <person name="Hamilton J.P."/>
            <person name="Holt C."/>
            <person name="Huitema E."/>
            <person name="Raffaele S."/>
            <person name="Robideau G.P."/>
            <person name="Thines M."/>
            <person name="Win J."/>
            <person name="Zerillo M.M."/>
            <person name="Beakes G.W."/>
            <person name="Boore J.L."/>
            <person name="Busam D."/>
            <person name="Dumas B."/>
            <person name="Ferriera S."/>
            <person name="Fuerstenberg S.I."/>
            <person name="Gachon C.M."/>
            <person name="Gaulin E."/>
            <person name="Govers F."/>
            <person name="Grenville-Briggs L."/>
            <person name="Horner N."/>
            <person name="Hostetler J."/>
            <person name="Jiang R.H."/>
            <person name="Johnson J."/>
            <person name="Krajaejun T."/>
            <person name="Lin H."/>
            <person name="Meijer H.J."/>
            <person name="Moore B."/>
            <person name="Morris P."/>
            <person name="Phuntmart V."/>
            <person name="Puiu D."/>
            <person name="Shetty J."/>
            <person name="Stajich J.E."/>
            <person name="Tripathy S."/>
            <person name="Wawra S."/>
            <person name="van West P."/>
            <person name="Whitty B.R."/>
            <person name="Coutinho P.M."/>
            <person name="Henrissat B."/>
            <person name="Martin F."/>
            <person name="Thomas P.D."/>
            <person name="Tyler B.M."/>
            <person name="De Vries R.P."/>
            <person name="Kamoun S."/>
            <person name="Yandell M."/>
            <person name="Tisserat N."/>
            <person name="Buell C.R."/>
        </authorList>
    </citation>
    <scope>NUCLEOTIDE SEQUENCE</scope>
    <source>
        <strain evidence="2">DAOM:BR144</strain>
    </source>
</reference>
<dbReference type="STRING" id="431595.K3XBC7"/>
<keyword evidence="2" id="KW-1185">Reference proteome</keyword>
<dbReference type="HOGENOM" id="CLU_2126054_0_0_1"/>